<evidence type="ECO:0000313" key="3">
    <source>
        <dbReference type="EMBL" id="SEM85295.1"/>
    </source>
</evidence>
<accession>A0A1H8BR05</accession>
<feature type="domain" description="Nudix hydrolase" evidence="2">
    <location>
        <begin position="12"/>
        <end position="139"/>
    </location>
</feature>
<dbReference type="InterPro" id="IPR014078">
    <property type="entry name" value="Nudix_YtkD"/>
</dbReference>
<dbReference type="AlphaFoldDB" id="A0A1H8BR05"/>
<gene>
    <name evidence="3" type="ORF">SAMN05444955_102316</name>
</gene>
<dbReference type="Gene3D" id="3.90.79.10">
    <property type="entry name" value="Nucleoside Triphosphate Pyrophosphohydrolase"/>
    <property type="match status" value="1"/>
</dbReference>
<protein>
    <submittedName>
        <fullName evidence="3">8-oxo-dGTP diphosphatase</fullName>
    </submittedName>
</protein>
<dbReference type="Pfam" id="PF00293">
    <property type="entry name" value="NUDIX"/>
    <property type="match status" value="1"/>
</dbReference>
<keyword evidence="1" id="KW-0378">Hydrolase</keyword>
<name>A0A1H8BR05_9BACL</name>
<dbReference type="OrthoDB" id="9131041at2"/>
<sequence>MKKITFDQTIREKDISFVVIVCRHSGKWLFCKHKDRNTYESPGGRREENENIWQTAHRELYEESGAIDYDLKMISPYRMDEKCGMLFYADVKKFAVLPDSEIDSVHFFDEIPKELTYPEVQHELVERIKEEIKFDVKGL</sequence>
<dbReference type="GO" id="GO:0016787">
    <property type="term" value="F:hydrolase activity"/>
    <property type="evidence" value="ECO:0007669"/>
    <property type="project" value="UniProtKB-KW"/>
</dbReference>
<dbReference type="PROSITE" id="PS51462">
    <property type="entry name" value="NUDIX"/>
    <property type="match status" value="1"/>
</dbReference>
<dbReference type="EMBL" id="FOCQ01000002">
    <property type="protein sequence ID" value="SEM85295.1"/>
    <property type="molecule type" value="Genomic_DNA"/>
</dbReference>
<dbReference type="InterPro" id="IPR020084">
    <property type="entry name" value="NUDIX_hydrolase_CS"/>
</dbReference>
<dbReference type="InterPro" id="IPR000086">
    <property type="entry name" value="NUDIX_hydrolase_dom"/>
</dbReference>
<proteinExistence type="predicted"/>
<dbReference type="SUPFAM" id="SSF55811">
    <property type="entry name" value="Nudix"/>
    <property type="match status" value="1"/>
</dbReference>
<dbReference type="STRING" id="1173111.SAMN05444955_102316"/>
<evidence type="ECO:0000313" key="4">
    <source>
        <dbReference type="Proteomes" id="UP000199695"/>
    </source>
</evidence>
<dbReference type="Proteomes" id="UP000199695">
    <property type="component" value="Unassembled WGS sequence"/>
</dbReference>
<keyword evidence="4" id="KW-1185">Reference proteome</keyword>
<dbReference type="PROSITE" id="PS00893">
    <property type="entry name" value="NUDIX_BOX"/>
    <property type="match status" value="1"/>
</dbReference>
<evidence type="ECO:0000256" key="1">
    <source>
        <dbReference type="ARBA" id="ARBA00022801"/>
    </source>
</evidence>
<dbReference type="CDD" id="cd04665">
    <property type="entry name" value="NUDIX_RppH"/>
    <property type="match status" value="1"/>
</dbReference>
<reference evidence="3 4" key="1">
    <citation type="submission" date="2016-10" db="EMBL/GenBank/DDBJ databases">
        <authorList>
            <person name="de Groot N.N."/>
        </authorList>
    </citation>
    <scope>NUCLEOTIDE SEQUENCE [LARGE SCALE GENOMIC DNA]</scope>
    <source>
        <strain evidence="3 4">DSM 46701</strain>
    </source>
</reference>
<dbReference type="RefSeq" id="WP_089965383.1">
    <property type="nucleotide sequence ID" value="NZ_FOCQ01000002.1"/>
</dbReference>
<dbReference type="InterPro" id="IPR015797">
    <property type="entry name" value="NUDIX_hydrolase-like_dom_sf"/>
</dbReference>
<organism evidence="3 4">
    <name type="scientific">Lihuaxuella thermophila</name>
    <dbReference type="NCBI Taxonomy" id="1173111"/>
    <lineage>
        <taxon>Bacteria</taxon>
        <taxon>Bacillati</taxon>
        <taxon>Bacillota</taxon>
        <taxon>Bacilli</taxon>
        <taxon>Bacillales</taxon>
        <taxon>Thermoactinomycetaceae</taxon>
        <taxon>Lihuaxuella</taxon>
    </lineage>
</organism>
<evidence type="ECO:0000259" key="2">
    <source>
        <dbReference type="PROSITE" id="PS51462"/>
    </source>
</evidence>